<keyword evidence="1" id="KW-1133">Transmembrane helix</keyword>
<proteinExistence type="predicted"/>
<reference evidence="2 3" key="1">
    <citation type="submission" date="2016-01" db="EMBL/GenBank/DDBJ databases">
        <authorList>
            <person name="Oliw E.H."/>
        </authorList>
    </citation>
    <scope>NUCLEOTIDE SEQUENCE [LARGE SCALE GENOMIC DNA]</scope>
    <source>
        <strain evidence="2">LMG 27134</strain>
    </source>
</reference>
<keyword evidence="1" id="KW-0812">Transmembrane</keyword>
<keyword evidence="1" id="KW-0472">Membrane</keyword>
<name>A0A158GLE1_9BURK</name>
<organism evidence="2 3">
    <name type="scientific">Caballeronia udeis</name>
    <dbReference type="NCBI Taxonomy" id="1232866"/>
    <lineage>
        <taxon>Bacteria</taxon>
        <taxon>Pseudomonadati</taxon>
        <taxon>Pseudomonadota</taxon>
        <taxon>Betaproteobacteria</taxon>
        <taxon>Burkholderiales</taxon>
        <taxon>Burkholderiaceae</taxon>
        <taxon>Caballeronia</taxon>
    </lineage>
</organism>
<dbReference type="InterPro" id="IPR023393">
    <property type="entry name" value="START-like_dom_sf"/>
</dbReference>
<dbReference type="OrthoDB" id="5734556at2"/>
<gene>
    <name evidence="2" type="ORF">AWB69_02904</name>
</gene>
<dbReference type="EMBL" id="FCOK02000016">
    <property type="protein sequence ID" value="SAL32925.1"/>
    <property type="molecule type" value="Genomic_DNA"/>
</dbReference>
<evidence type="ECO:0000313" key="2">
    <source>
        <dbReference type="EMBL" id="SAL32925.1"/>
    </source>
</evidence>
<accession>A0A158GLE1</accession>
<dbReference type="Gene3D" id="3.30.530.20">
    <property type="match status" value="1"/>
</dbReference>
<evidence type="ECO:0008006" key="4">
    <source>
        <dbReference type="Google" id="ProtNLM"/>
    </source>
</evidence>
<evidence type="ECO:0000256" key="1">
    <source>
        <dbReference type="SAM" id="Phobius"/>
    </source>
</evidence>
<dbReference type="SUPFAM" id="SSF55961">
    <property type="entry name" value="Bet v1-like"/>
    <property type="match status" value="1"/>
</dbReference>
<dbReference type="Proteomes" id="UP000054683">
    <property type="component" value="Unassembled WGS sequence"/>
</dbReference>
<evidence type="ECO:0000313" key="3">
    <source>
        <dbReference type="Proteomes" id="UP000054683"/>
    </source>
</evidence>
<feature type="transmembrane region" description="Helical" evidence="1">
    <location>
        <begin position="33"/>
        <end position="53"/>
    </location>
</feature>
<dbReference type="RefSeq" id="WP_062085614.1">
    <property type="nucleotide sequence ID" value="NZ_FCOK02000016.1"/>
</dbReference>
<dbReference type="AlphaFoldDB" id="A0A158GLE1"/>
<protein>
    <recommendedName>
        <fullName evidence="4">START domain-containing protein</fullName>
    </recommendedName>
</protein>
<sequence length="265" mass="29842">MEIQTVNSKPGADALAGTSKKGGFSLLRLVKRLVIALPIVVMLIVFANWLWLISGSNRWDLKIDKNGTQVYTMKTPGSESLRIRAVTQSREFSMSNIIAPALDESIANDCSKWVAGCQSYKILTPWDPRRLNNVTMWTIKLFPPFKPREMLLQNQVHVDPVTRVVTLESLAVPNHLPPDNCCVRLEHAHNVWRYTPMPDGSIQVELLYDLDMGGFFPQILLNLGAPSQLYTELTEHNPAMLRQEKYRNAHFDFLDPATSGVNAAN</sequence>